<dbReference type="EMBL" id="VCQT01000022">
    <property type="protein sequence ID" value="TMW13620.1"/>
    <property type="molecule type" value="Genomic_DNA"/>
</dbReference>
<evidence type="ECO:0000313" key="1">
    <source>
        <dbReference type="EMBL" id="TMW13620.1"/>
    </source>
</evidence>
<evidence type="ECO:0000313" key="2">
    <source>
        <dbReference type="Proteomes" id="UP000739180"/>
    </source>
</evidence>
<reference evidence="1 2" key="1">
    <citation type="submission" date="2019-05" db="EMBL/GenBank/DDBJ databases">
        <title>Genome of Alcanivorax gelatiniphagus, an oil degrading marine bacteria.</title>
        <authorList>
            <person name="Kwon K.K."/>
        </authorList>
    </citation>
    <scope>NUCLEOTIDE SEQUENCE [LARGE SCALE GENOMIC DNA]</scope>
    <source>
        <strain evidence="1 2">MEBiC 08158</strain>
    </source>
</reference>
<gene>
    <name evidence="1" type="ORF">FGS76_05670</name>
</gene>
<proteinExistence type="predicted"/>
<dbReference type="RefSeq" id="WP_138771661.1">
    <property type="nucleotide sequence ID" value="NZ_JBHSSX010000011.1"/>
</dbReference>
<sequence>MSERHLDFAFQWEAVGNDVPELYHTMARLSLSVNNYSLTRNEDCWSRTVKDDVLVALYPLASWLASSWWRLLYEPHPGKGVRPSMSWRMAHELASANQGFIWPTVMFATDGEGIQLWSRPSDESVEQSVRYLNGSRFPFFVPVDDFRKGVSALIDAVLNRLQACGCEDTELRGLWTLICEETADTAIARLRAFEAMMGYDPEECPESLLKTMSQLATTVGEDSLPELMSALAQGNEFGVQHEKQIECFFELHGIQARPNIPDTSIRGDAGDTQAPWRVAVEDAKIVRDYLGCGLEPIPNSTLFDALSISSAAIKGYTLENRSRVSVAIPENQQGIRFMPRKKHPVARRFEYARLLGDCMFRRDDEGWLVSSDLGTFRQKYQRAFAAELLCPIEGVKAVMQGDYSDSAIDEVAEYFDVSTTTVTNLLANNHLIETEDLVDGNDAWPYRPLAARA</sequence>
<comment type="caution">
    <text evidence="1">The sequence shown here is derived from an EMBL/GenBank/DDBJ whole genome shotgun (WGS) entry which is preliminary data.</text>
</comment>
<keyword evidence="2" id="KW-1185">Reference proteome</keyword>
<protein>
    <submittedName>
        <fullName evidence="1">Uncharacterized protein</fullName>
    </submittedName>
</protein>
<accession>A0ABY2XML6</accession>
<dbReference type="Proteomes" id="UP000739180">
    <property type="component" value="Unassembled WGS sequence"/>
</dbReference>
<name>A0ABY2XML6_9GAMM</name>
<organism evidence="1 2">
    <name type="scientific">Alloalcanivorax gelatiniphagus</name>
    <dbReference type="NCBI Taxonomy" id="1194167"/>
    <lineage>
        <taxon>Bacteria</taxon>
        <taxon>Pseudomonadati</taxon>
        <taxon>Pseudomonadota</taxon>
        <taxon>Gammaproteobacteria</taxon>
        <taxon>Oceanospirillales</taxon>
        <taxon>Alcanivoracaceae</taxon>
        <taxon>Alloalcanivorax</taxon>
    </lineage>
</organism>